<evidence type="ECO:0000256" key="1">
    <source>
        <dbReference type="ARBA" id="ARBA00008005"/>
    </source>
</evidence>
<accession>A0A239EII1</accession>
<reference evidence="5 6" key="1">
    <citation type="submission" date="2017-06" db="EMBL/GenBank/DDBJ databases">
        <authorList>
            <person name="Kim H.J."/>
            <person name="Triplett B.A."/>
        </authorList>
    </citation>
    <scope>NUCLEOTIDE SEQUENCE [LARGE SCALE GENOMIC DNA]</scope>
    <source>
        <strain evidence="5 6">DSM 11445</strain>
    </source>
</reference>
<feature type="domain" description="Tail sheath protein subtilisin-like" evidence="2">
    <location>
        <begin position="228"/>
        <end position="393"/>
    </location>
</feature>
<dbReference type="InterPro" id="IPR035089">
    <property type="entry name" value="Phage_sheath_subtilisin"/>
</dbReference>
<dbReference type="Proteomes" id="UP000198440">
    <property type="component" value="Unassembled WGS sequence"/>
</dbReference>
<evidence type="ECO:0008006" key="7">
    <source>
        <dbReference type="Google" id="ProtNLM"/>
    </source>
</evidence>
<evidence type="ECO:0000259" key="3">
    <source>
        <dbReference type="Pfam" id="PF17482"/>
    </source>
</evidence>
<dbReference type="PANTHER" id="PTHR35861">
    <property type="match status" value="1"/>
</dbReference>
<proteinExistence type="inferred from homology"/>
<comment type="similarity">
    <text evidence="1">Belongs to the myoviridae tail sheath protein family.</text>
</comment>
<dbReference type="Gene3D" id="3.40.50.11780">
    <property type="match status" value="1"/>
</dbReference>
<dbReference type="InterPro" id="IPR054564">
    <property type="entry name" value="Gp18_domIII_N"/>
</dbReference>
<evidence type="ECO:0000313" key="6">
    <source>
        <dbReference type="Proteomes" id="UP000198440"/>
    </source>
</evidence>
<dbReference type="PANTHER" id="PTHR35861:SF1">
    <property type="entry name" value="PHAGE TAIL SHEATH PROTEIN"/>
    <property type="match status" value="1"/>
</dbReference>
<dbReference type="Pfam" id="PF17482">
    <property type="entry name" value="Phage_sheath_1C"/>
    <property type="match status" value="1"/>
</dbReference>
<feature type="domain" description="Tail sheath protein Gp18-like" evidence="4">
    <location>
        <begin position="147"/>
        <end position="205"/>
    </location>
</feature>
<evidence type="ECO:0000259" key="4">
    <source>
        <dbReference type="Pfam" id="PF22671"/>
    </source>
</evidence>
<dbReference type="RefSeq" id="WP_212591586.1">
    <property type="nucleotide sequence ID" value="NZ_FZON01000015.1"/>
</dbReference>
<dbReference type="AlphaFoldDB" id="A0A239EII1"/>
<dbReference type="EMBL" id="FZON01000015">
    <property type="protein sequence ID" value="SNS44369.1"/>
    <property type="molecule type" value="Genomic_DNA"/>
</dbReference>
<name>A0A239EII1_9RHOB</name>
<evidence type="ECO:0000313" key="5">
    <source>
        <dbReference type="EMBL" id="SNS44369.1"/>
    </source>
</evidence>
<dbReference type="InterPro" id="IPR020287">
    <property type="entry name" value="Tail_sheath_C"/>
</dbReference>
<evidence type="ECO:0000259" key="2">
    <source>
        <dbReference type="Pfam" id="PF04984"/>
    </source>
</evidence>
<feature type="domain" description="Tail sheath protein C-terminal" evidence="3">
    <location>
        <begin position="395"/>
        <end position="493"/>
    </location>
</feature>
<protein>
    <recommendedName>
        <fullName evidence="7">Phage tail sheath protein</fullName>
    </recommendedName>
</protein>
<sequence>MSEQFLHGVEVVQIDDGLRPIRTVRSSVIGVVGTAPDAAGATAATLTLGSTALNTALTFTAQAAGLDGNLISVAFTDPGESTAAIAVTVDGNAISVALATDAEGAITSTAAEVKTAIEGDVDAAALVAVTHAGTSDGSGVVRAKAATKLADGADEPFPLNTPVLIAGSRREAAKLDATGQGLGTLPAALDAIFDQAGAVVVVVRVEEGTDDAETQANIIGGVDGVTGDYEGLQALAAAESIVHVSPRILIAPGFTQNTGVVSEMIGIAERLRAVIIADGPNTTDTEAIEYRGEFGSDRVYIVDPWVTVFDTVAAKEVVAPVSARVAGVIARTDADNGFWWSPSNKLINGITGTARAVSFGLSDPNSRANILNENEVATIVRKDGYRLWGNRSTTADPLWAFLSVRRTADMIYESVEQAHLWAMDRPFSAQLINDIRDGVDAYLRHLKALGAILGGRVWLDPELNTEAQLKAGKLYLDFDIEPPAPLEHLIFRAHRNGEYYEELVADVAQAS</sequence>
<dbReference type="Pfam" id="PF04984">
    <property type="entry name" value="Phage_sheath_1"/>
    <property type="match status" value="1"/>
</dbReference>
<dbReference type="Pfam" id="PF22671">
    <property type="entry name" value="Gp18_domIII_N"/>
    <property type="match status" value="1"/>
</dbReference>
<gene>
    <name evidence="5" type="ORF">SAMN04488078_101547</name>
</gene>
<organism evidence="5 6">
    <name type="scientific">Antarctobacter heliothermus</name>
    <dbReference type="NCBI Taxonomy" id="74033"/>
    <lineage>
        <taxon>Bacteria</taxon>
        <taxon>Pseudomonadati</taxon>
        <taxon>Pseudomonadota</taxon>
        <taxon>Alphaproteobacteria</taxon>
        <taxon>Rhodobacterales</taxon>
        <taxon>Roseobacteraceae</taxon>
        <taxon>Antarctobacter</taxon>
    </lineage>
</organism>
<dbReference type="InterPro" id="IPR052042">
    <property type="entry name" value="Tail_sheath_structural"/>
</dbReference>